<dbReference type="CDD" id="cd01992">
    <property type="entry name" value="TilS_N"/>
    <property type="match status" value="1"/>
</dbReference>
<dbReference type="Pfam" id="PF09179">
    <property type="entry name" value="TilS"/>
    <property type="match status" value="1"/>
</dbReference>
<protein>
    <recommendedName>
        <fullName evidence="8">tRNA(Ile)-lysidine synthase</fullName>
        <ecNumber evidence="8">6.3.4.19</ecNumber>
    </recommendedName>
    <alternativeName>
        <fullName evidence="8">tRNA(Ile)-2-lysyl-cytidine synthase</fullName>
    </alternativeName>
    <alternativeName>
        <fullName evidence="8">tRNA(Ile)-lysidine synthetase</fullName>
    </alternativeName>
</protein>
<evidence type="ECO:0000256" key="3">
    <source>
        <dbReference type="ARBA" id="ARBA00022598"/>
    </source>
</evidence>
<comment type="catalytic activity">
    <reaction evidence="7 8">
        <text>cytidine(34) in tRNA(Ile2) + L-lysine + ATP = lysidine(34) in tRNA(Ile2) + AMP + diphosphate + H(+)</text>
        <dbReference type="Rhea" id="RHEA:43744"/>
        <dbReference type="Rhea" id="RHEA-COMP:10625"/>
        <dbReference type="Rhea" id="RHEA-COMP:10670"/>
        <dbReference type="ChEBI" id="CHEBI:15378"/>
        <dbReference type="ChEBI" id="CHEBI:30616"/>
        <dbReference type="ChEBI" id="CHEBI:32551"/>
        <dbReference type="ChEBI" id="CHEBI:33019"/>
        <dbReference type="ChEBI" id="CHEBI:82748"/>
        <dbReference type="ChEBI" id="CHEBI:83665"/>
        <dbReference type="ChEBI" id="CHEBI:456215"/>
        <dbReference type="EC" id="6.3.4.19"/>
    </reaction>
</comment>
<dbReference type="GO" id="GO:0006400">
    <property type="term" value="P:tRNA modification"/>
    <property type="evidence" value="ECO:0007669"/>
    <property type="project" value="UniProtKB-UniRule"/>
</dbReference>
<evidence type="ECO:0000256" key="1">
    <source>
        <dbReference type="ARBA" id="ARBA00004496"/>
    </source>
</evidence>
<dbReference type="Proteomes" id="UP000295645">
    <property type="component" value="Unassembled WGS sequence"/>
</dbReference>
<organism evidence="10 11">
    <name type="scientific">Luteibacter rhizovicinus</name>
    <dbReference type="NCBI Taxonomy" id="242606"/>
    <lineage>
        <taxon>Bacteria</taxon>
        <taxon>Pseudomonadati</taxon>
        <taxon>Pseudomonadota</taxon>
        <taxon>Gammaproteobacteria</taxon>
        <taxon>Lysobacterales</taxon>
        <taxon>Rhodanobacteraceae</taxon>
        <taxon>Luteibacter</taxon>
    </lineage>
</organism>
<dbReference type="GO" id="GO:0032267">
    <property type="term" value="F:tRNA(Ile)-lysidine synthase activity"/>
    <property type="evidence" value="ECO:0007669"/>
    <property type="project" value="UniProtKB-EC"/>
</dbReference>
<dbReference type="GO" id="GO:0005524">
    <property type="term" value="F:ATP binding"/>
    <property type="evidence" value="ECO:0007669"/>
    <property type="project" value="UniProtKB-UniRule"/>
</dbReference>
<dbReference type="SMART" id="SM00977">
    <property type="entry name" value="TilS_C"/>
    <property type="match status" value="1"/>
</dbReference>
<dbReference type="PANTHER" id="PTHR43033:SF1">
    <property type="entry name" value="TRNA(ILE)-LYSIDINE SYNTHASE-RELATED"/>
    <property type="match status" value="1"/>
</dbReference>
<evidence type="ECO:0000256" key="8">
    <source>
        <dbReference type="HAMAP-Rule" id="MF_01161"/>
    </source>
</evidence>
<comment type="similarity">
    <text evidence="8">Belongs to the tRNA(Ile)-lysidine synthase family.</text>
</comment>
<dbReference type="GO" id="GO:0005737">
    <property type="term" value="C:cytoplasm"/>
    <property type="evidence" value="ECO:0007669"/>
    <property type="project" value="UniProtKB-SubCell"/>
</dbReference>
<keyword evidence="5 8" id="KW-0547">Nucleotide-binding</keyword>
<dbReference type="EMBL" id="SMCS01000012">
    <property type="protein sequence ID" value="TCV91265.1"/>
    <property type="molecule type" value="Genomic_DNA"/>
</dbReference>
<dbReference type="AlphaFoldDB" id="A0A4R3YFE0"/>
<dbReference type="SUPFAM" id="SSF82829">
    <property type="entry name" value="MesJ substrate recognition domain-like"/>
    <property type="match status" value="1"/>
</dbReference>
<dbReference type="EC" id="6.3.4.19" evidence="8"/>
<dbReference type="SUPFAM" id="SSF56037">
    <property type="entry name" value="PheT/TilS domain"/>
    <property type="match status" value="1"/>
</dbReference>
<dbReference type="InterPro" id="IPR012795">
    <property type="entry name" value="tRNA_Ile_lys_synt_N"/>
</dbReference>
<dbReference type="Gene3D" id="1.20.59.20">
    <property type="match status" value="1"/>
</dbReference>
<evidence type="ECO:0000256" key="4">
    <source>
        <dbReference type="ARBA" id="ARBA00022694"/>
    </source>
</evidence>
<dbReference type="InterPro" id="IPR014729">
    <property type="entry name" value="Rossmann-like_a/b/a_fold"/>
</dbReference>
<gene>
    <name evidence="8" type="primary">tilS</name>
    <name evidence="10" type="ORF">EC912_11211</name>
</gene>
<comment type="domain">
    <text evidence="8">The N-terminal region contains the highly conserved SGGXDS motif, predicted to be a P-loop motif involved in ATP binding.</text>
</comment>
<dbReference type="SUPFAM" id="SSF52402">
    <property type="entry name" value="Adenine nucleotide alpha hydrolases-like"/>
    <property type="match status" value="1"/>
</dbReference>
<keyword evidence="2 8" id="KW-0963">Cytoplasm</keyword>
<dbReference type="NCBIfam" id="TIGR02432">
    <property type="entry name" value="lysidine_TilS_N"/>
    <property type="match status" value="1"/>
</dbReference>
<keyword evidence="4 8" id="KW-0819">tRNA processing</keyword>
<dbReference type="RefSeq" id="WP_132147382.1">
    <property type="nucleotide sequence ID" value="NZ_SMCS01000012.1"/>
</dbReference>
<dbReference type="Gene3D" id="3.40.50.620">
    <property type="entry name" value="HUPs"/>
    <property type="match status" value="1"/>
</dbReference>
<dbReference type="InterPro" id="IPR012796">
    <property type="entry name" value="Lysidine-tRNA-synth_C"/>
</dbReference>
<evidence type="ECO:0000256" key="6">
    <source>
        <dbReference type="ARBA" id="ARBA00022840"/>
    </source>
</evidence>
<evidence type="ECO:0000313" key="10">
    <source>
        <dbReference type="EMBL" id="TCV91265.1"/>
    </source>
</evidence>
<reference evidence="10 11" key="1">
    <citation type="submission" date="2019-03" db="EMBL/GenBank/DDBJ databases">
        <title>Above-ground endophytic microbial communities from plants in different locations in the United States.</title>
        <authorList>
            <person name="Frank C."/>
        </authorList>
    </citation>
    <scope>NUCLEOTIDE SEQUENCE [LARGE SCALE GENOMIC DNA]</scope>
    <source>
        <strain evidence="10 11">LP_13_YM</strain>
    </source>
</reference>
<comment type="function">
    <text evidence="8">Ligates lysine onto the cytidine present at position 34 of the AUA codon-specific tRNA(Ile) that contains the anticodon CAU, in an ATP-dependent manner. Cytidine is converted to lysidine, thus changing the amino acid specificity of the tRNA from methionine to isoleucine.</text>
</comment>
<dbReference type="InterPro" id="IPR011063">
    <property type="entry name" value="TilS/TtcA_N"/>
</dbReference>
<evidence type="ECO:0000256" key="2">
    <source>
        <dbReference type="ARBA" id="ARBA00022490"/>
    </source>
</evidence>
<comment type="subcellular location">
    <subcellularLocation>
        <location evidence="1 8">Cytoplasm</location>
    </subcellularLocation>
</comment>
<feature type="binding site" evidence="8">
    <location>
        <begin position="26"/>
        <end position="31"/>
    </location>
    <ligand>
        <name>ATP</name>
        <dbReference type="ChEBI" id="CHEBI:30616"/>
    </ligand>
</feature>
<dbReference type="InterPro" id="IPR015262">
    <property type="entry name" value="tRNA_Ile_lys_synt_subst-bd"/>
</dbReference>
<dbReference type="OrthoDB" id="9807403at2"/>
<evidence type="ECO:0000259" key="9">
    <source>
        <dbReference type="SMART" id="SM00977"/>
    </source>
</evidence>
<keyword evidence="6 8" id="KW-0067">ATP-binding</keyword>
<dbReference type="PANTHER" id="PTHR43033">
    <property type="entry name" value="TRNA(ILE)-LYSIDINE SYNTHASE-RELATED"/>
    <property type="match status" value="1"/>
</dbReference>
<evidence type="ECO:0000256" key="5">
    <source>
        <dbReference type="ARBA" id="ARBA00022741"/>
    </source>
</evidence>
<feature type="domain" description="Lysidine-tRNA(Ile) synthetase C-terminal" evidence="9">
    <location>
        <begin position="352"/>
        <end position="425"/>
    </location>
</feature>
<proteinExistence type="inferred from homology"/>
<evidence type="ECO:0000256" key="7">
    <source>
        <dbReference type="ARBA" id="ARBA00048539"/>
    </source>
</evidence>
<sequence length="429" mass="46952">MTHALVDHLAAALTAMEPAPLLVAYSGGPDSSALLHALASLTDAPPLRALHIDHGLQADSAAWAAHCSRFCTSIDVPFERVRVSVDLTRGEGVESAARRARYGAFATAMRPGERIALAHHRDDQVETVLLKLLRGAGPEGLAGMRSLRPFGTGALWRPLLDLPRAVLLDYAGVNELRTIHDPSNDDPRMARNFLRASIVPTLARHWPQTAASLTHSAGLCADAADFLRTQWLGELDRLRARDGTLDAIGWLELHPALRVPLLDHWLHDAGLTAPTTGQREALERQIREAGVERLPCVAWGGTEVRVWRSRLWAMPRQRPVDASWEASWSGEPLPLPGGGTLRLTTGTLAQPLTVRVRRGGERLKPDGDRHTRDLRDLFQQGAMPPWLRPRCPLIYAGQTLVAIADRWTSEAGETLFAASGGRPSWQSDD</sequence>
<dbReference type="Pfam" id="PF01171">
    <property type="entry name" value="ATP_bind_3"/>
    <property type="match status" value="1"/>
</dbReference>
<dbReference type="NCBIfam" id="TIGR02433">
    <property type="entry name" value="lysidine_TilS_C"/>
    <property type="match status" value="1"/>
</dbReference>
<keyword evidence="3 8" id="KW-0436">Ligase</keyword>
<comment type="caution">
    <text evidence="10">The sequence shown here is derived from an EMBL/GenBank/DDBJ whole genome shotgun (WGS) entry which is preliminary data.</text>
</comment>
<dbReference type="Pfam" id="PF11734">
    <property type="entry name" value="TilS_C"/>
    <property type="match status" value="1"/>
</dbReference>
<name>A0A4R3YFE0_9GAMM</name>
<dbReference type="HAMAP" id="MF_01161">
    <property type="entry name" value="tRNA_Ile_lys_synt"/>
    <property type="match status" value="1"/>
</dbReference>
<dbReference type="InterPro" id="IPR012094">
    <property type="entry name" value="tRNA_Ile_lys_synt"/>
</dbReference>
<keyword evidence="11" id="KW-1185">Reference proteome</keyword>
<evidence type="ECO:0000313" key="11">
    <source>
        <dbReference type="Proteomes" id="UP000295645"/>
    </source>
</evidence>
<accession>A0A4R3YFE0</accession>